<evidence type="ECO:0000313" key="2">
    <source>
        <dbReference type="EMBL" id="KAF7351724.1"/>
    </source>
</evidence>
<dbReference type="Proteomes" id="UP000623467">
    <property type="component" value="Unassembled WGS sequence"/>
</dbReference>
<feature type="compositionally biased region" description="Basic and acidic residues" evidence="1">
    <location>
        <begin position="140"/>
        <end position="150"/>
    </location>
</feature>
<accession>A0A8H6Y4G3</accession>
<evidence type="ECO:0000313" key="3">
    <source>
        <dbReference type="Proteomes" id="UP000623467"/>
    </source>
</evidence>
<proteinExistence type="predicted"/>
<feature type="region of interest" description="Disordered" evidence="1">
    <location>
        <begin position="109"/>
        <end position="150"/>
    </location>
</feature>
<gene>
    <name evidence="2" type="ORF">MSAN_01605600</name>
</gene>
<dbReference type="EMBL" id="JACAZH010000013">
    <property type="protein sequence ID" value="KAF7351724.1"/>
    <property type="molecule type" value="Genomic_DNA"/>
</dbReference>
<comment type="caution">
    <text evidence="2">The sequence shown here is derived from an EMBL/GenBank/DDBJ whole genome shotgun (WGS) entry which is preliminary data.</text>
</comment>
<organism evidence="2 3">
    <name type="scientific">Mycena sanguinolenta</name>
    <dbReference type="NCBI Taxonomy" id="230812"/>
    <lineage>
        <taxon>Eukaryota</taxon>
        <taxon>Fungi</taxon>
        <taxon>Dikarya</taxon>
        <taxon>Basidiomycota</taxon>
        <taxon>Agaricomycotina</taxon>
        <taxon>Agaricomycetes</taxon>
        <taxon>Agaricomycetidae</taxon>
        <taxon>Agaricales</taxon>
        <taxon>Marasmiineae</taxon>
        <taxon>Mycenaceae</taxon>
        <taxon>Mycena</taxon>
    </lineage>
</organism>
<feature type="region of interest" description="Disordered" evidence="1">
    <location>
        <begin position="48"/>
        <end position="93"/>
    </location>
</feature>
<sequence length="150" mass="15867">MSIIALIVVRVPRNASILQVLRAFVSSLRLGSYGAFFYTAVPSCAFLSSSSSSSNRRELARLAPLRPRARATATPPSAPSPAPHRTPRRASLAARSPGCFIVAPAGSLPDSTTEWACGFTNPQRRRSSSTTPRFGAGMHGGEESPRAVEG</sequence>
<feature type="compositionally biased region" description="Low complexity" evidence="1">
    <location>
        <begin position="61"/>
        <end position="75"/>
    </location>
</feature>
<dbReference type="AlphaFoldDB" id="A0A8H6Y4G3"/>
<evidence type="ECO:0000256" key="1">
    <source>
        <dbReference type="SAM" id="MobiDB-lite"/>
    </source>
</evidence>
<protein>
    <submittedName>
        <fullName evidence="2">Uncharacterized protein</fullName>
    </submittedName>
</protein>
<reference evidence="2" key="1">
    <citation type="submission" date="2020-05" db="EMBL/GenBank/DDBJ databases">
        <title>Mycena genomes resolve the evolution of fungal bioluminescence.</title>
        <authorList>
            <person name="Tsai I.J."/>
        </authorList>
    </citation>
    <scope>NUCLEOTIDE SEQUENCE</scope>
    <source>
        <strain evidence="2">160909Yilan</strain>
    </source>
</reference>
<name>A0A8H6Y4G3_9AGAR</name>
<keyword evidence="3" id="KW-1185">Reference proteome</keyword>